<dbReference type="Gene3D" id="3.40.190.10">
    <property type="entry name" value="Periplasmic binding protein-like II"/>
    <property type="match status" value="2"/>
</dbReference>
<keyword evidence="6" id="KW-1185">Reference proteome</keyword>
<evidence type="ECO:0000256" key="4">
    <source>
        <dbReference type="SAM" id="SignalP"/>
    </source>
</evidence>
<evidence type="ECO:0000256" key="2">
    <source>
        <dbReference type="ARBA" id="ARBA00022448"/>
    </source>
</evidence>
<gene>
    <name evidence="5" type="ORF">Q8791_26115</name>
</gene>
<feature type="chain" id="PRO_5045137604" evidence="4">
    <location>
        <begin position="24"/>
        <end position="432"/>
    </location>
</feature>
<evidence type="ECO:0000313" key="6">
    <source>
        <dbReference type="Proteomes" id="UP001356095"/>
    </source>
</evidence>
<dbReference type="SUPFAM" id="SSF53850">
    <property type="entry name" value="Periplasmic binding protein-like II"/>
    <property type="match status" value="1"/>
</dbReference>
<dbReference type="EMBL" id="JAUZMY010000033">
    <property type="protein sequence ID" value="MEE2040700.1"/>
    <property type="molecule type" value="Genomic_DNA"/>
</dbReference>
<dbReference type="PANTHER" id="PTHR30061">
    <property type="entry name" value="MALTOSE-BINDING PERIPLASMIC PROTEIN"/>
    <property type="match status" value="1"/>
</dbReference>
<evidence type="ECO:0000256" key="1">
    <source>
        <dbReference type="ARBA" id="ARBA00008520"/>
    </source>
</evidence>
<feature type="signal peptide" evidence="4">
    <location>
        <begin position="1"/>
        <end position="23"/>
    </location>
</feature>
<dbReference type="Proteomes" id="UP001356095">
    <property type="component" value="Unassembled WGS sequence"/>
</dbReference>
<comment type="similarity">
    <text evidence="1">Belongs to the bacterial solute-binding protein 1 family.</text>
</comment>
<reference evidence="5 6" key="1">
    <citation type="submission" date="2023-08" db="EMBL/GenBank/DDBJ databases">
        <authorList>
            <person name="Girao M."/>
            <person name="Carvalho M.F."/>
        </authorList>
    </citation>
    <scope>NUCLEOTIDE SEQUENCE [LARGE SCALE GENOMIC DNA]</scope>
    <source>
        <strain evidence="5 6">CT-R113</strain>
    </source>
</reference>
<dbReference type="Pfam" id="PF13416">
    <property type="entry name" value="SBP_bac_8"/>
    <property type="match status" value="1"/>
</dbReference>
<accession>A0ABU7KEN7</accession>
<name>A0ABU7KEN7_9ACTN</name>
<sequence length="432" mass="44832">MRSSGLARACALLGLAALLPACAPLQTSGAASGVDESEGTLRVWLFSEVDQAPKERVVDAAVEEFEAAHDGVEVEVQYIPVETRAERFQGAFLDPSSAPDVAEYGNTDLAGYVGSAGLVDLTDDLADWAPRADIADDVAATARVDGAEYGVPWFLGVRALYYRTDVLGDLGLDVPETLAEVVETGRAVRADDPGMLGVSAGGAYTYAMMPFVWAHGGDIAEPEGDSYAAAIDSAEAKEGLELYGQILSDDVCPPQTCSQMTGDASVQNFVAGNAAMTIGGNFNLNAVRGSDIADDAAVVPLPGTEPGSIAPAFAGGNNLGVLAGTERRTLSVEFVKLLAGKEYQLLMYEAMGNLPVFTDVRGELAATDDEVAPFVATIDAGTRFVPVTPSWATVDAEGVLPTMVQRIAGGDASVDHAADEAARALDDAFGRG</sequence>
<dbReference type="InterPro" id="IPR006059">
    <property type="entry name" value="SBP"/>
</dbReference>
<organism evidence="5 6">
    <name type="scientific">Nocardiopsis codii</name>
    <dbReference type="NCBI Taxonomy" id="3065942"/>
    <lineage>
        <taxon>Bacteria</taxon>
        <taxon>Bacillati</taxon>
        <taxon>Actinomycetota</taxon>
        <taxon>Actinomycetes</taxon>
        <taxon>Streptosporangiales</taxon>
        <taxon>Nocardiopsidaceae</taxon>
        <taxon>Nocardiopsis</taxon>
    </lineage>
</organism>
<comment type="caution">
    <text evidence="5">The sequence shown here is derived from an EMBL/GenBank/DDBJ whole genome shotgun (WGS) entry which is preliminary data.</text>
</comment>
<evidence type="ECO:0000256" key="3">
    <source>
        <dbReference type="ARBA" id="ARBA00022729"/>
    </source>
</evidence>
<evidence type="ECO:0000313" key="5">
    <source>
        <dbReference type="EMBL" id="MEE2040700.1"/>
    </source>
</evidence>
<dbReference type="RefSeq" id="WP_330094462.1">
    <property type="nucleotide sequence ID" value="NZ_JAUZMY010000033.1"/>
</dbReference>
<keyword evidence="3 4" id="KW-0732">Signal</keyword>
<protein>
    <submittedName>
        <fullName evidence="5">Extracellular solute-binding protein</fullName>
    </submittedName>
</protein>
<keyword evidence="2" id="KW-0813">Transport</keyword>
<dbReference type="PANTHER" id="PTHR30061:SF50">
    <property type="entry name" value="MALTOSE_MALTODEXTRIN-BINDING PERIPLASMIC PROTEIN"/>
    <property type="match status" value="1"/>
</dbReference>
<proteinExistence type="inferred from homology"/>